<reference evidence="2" key="1">
    <citation type="submission" date="2018-01" db="EMBL/GenBank/DDBJ databases">
        <title>An insight into the sialome of Amazonian anophelines.</title>
        <authorList>
            <person name="Ribeiro J.M."/>
            <person name="Scarpassa V."/>
            <person name="Calvo E."/>
        </authorList>
    </citation>
    <scope>NUCLEOTIDE SEQUENCE</scope>
</reference>
<dbReference type="AlphaFoldDB" id="A0A2M4DFR7"/>
<feature type="region of interest" description="Disordered" evidence="1">
    <location>
        <begin position="36"/>
        <end position="89"/>
    </location>
</feature>
<dbReference type="EMBL" id="GGFL01012197">
    <property type="protein sequence ID" value="MBW76375.1"/>
    <property type="molecule type" value="Transcribed_RNA"/>
</dbReference>
<evidence type="ECO:0000313" key="2">
    <source>
        <dbReference type="EMBL" id="MBW76375.1"/>
    </source>
</evidence>
<feature type="compositionally biased region" description="Basic and acidic residues" evidence="1">
    <location>
        <begin position="46"/>
        <end position="57"/>
    </location>
</feature>
<name>A0A2M4DFR7_ANODA</name>
<organism evidence="2">
    <name type="scientific">Anopheles darlingi</name>
    <name type="common">Mosquito</name>
    <dbReference type="NCBI Taxonomy" id="43151"/>
    <lineage>
        <taxon>Eukaryota</taxon>
        <taxon>Metazoa</taxon>
        <taxon>Ecdysozoa</taxon>
        <taxon>Arthropoda</taxon>
        <taxon>Hexapoda</taxon>
        <taxon>Insecta</taxon>
        <taxon>Pterygota</taxon>
        <taxon>Neoptera</taxon>
        <taxon>Endopterygota</taxon>
        <taxon>Diptera</taxon>
        <taxon>Nematocera</taxon>
        <taxon>Culicoidea</taxon>
        <taxon>Culicidae</taxon>
        <taxon>Anophelinae</taxon>
        <taxon>Anopheles</taxon>
    </lineage>
</organism>
<feature type="compositionally biased region" description="Polar residues" evidence="1">
    <location>
        <begin position="80"/>
        <end position="89"/>
    </location>
</feature>
<evidence type="ECO:0000256" key="1">
    <source>
        <dbReference type="SAM" id="MobiDB-lite"/>
    </source>
</evidence>
<accession>A0A2M4DFR7</accession>
<sequence>MNSTLRVAYGCVCVCACMCVRARAHAIVCMCVVSRRARKKRQNRQPTEEVEGRKIAENKFTQKKKCRKQTTQDAPHAAQNGGNALRTNEQTADILSTIIAIRRKKQTSKQPTDPVTVP</sequence>
<protein>
    <submittedName>
        <fullName evidence="2">Putative secreted protein</fullName>
    </submittedName>
</protein>
<proteinExistence type="predicted"/>